<sequence length="225" mass="24726">MRLLLIEDNPRLRELLTESVHRAGWRIDAFGTAQDGREAIATTPFELLLIDLGLPDGDGLDLIREARRNGVQTPILALTARAAIDERIAGLDAGADDYLVKPFNHGEFLARCRALLRRAPDTAPVVLSAGHLRFDPARGVLSCNDDEIALTRRERAIVEVLMRDVGRVTPKGRLEHALSEFGDELSTNALDLAMSRLRKKLDGFAAGASIETIRGIGYLLREIGE</sequence>
<keyword evidence="2" id="KW-0597">Phosphoprotein</keyword>
<keyword evidence="1 3" id="KW-0238">DNA-binding</keyword>
<dbReference type="Gene3D" id="1.10.10.10">
    <property type="entry name" value="Winged helix-like DNA-binding domain superfamily/Winged helix DNA-binding domain"/>
    <property type="match status" value="1"/>
</dbReference>
<evidence type="ECO:0000313" key="7">
    <source>
        <dbReference type="Proteomes" id="UP000439113"/>
    </source>
</evidence>
<dbReference type="SMART" id="SM00448">
    <property type="entry name" value="REC"/>
    <property type="match status" value="1"/>
</dbReference>
<dbReference type="Gene3D" id="3.40.50.2300">
    <property type="match status" value="1"/>
</dbReference>
<comment type="caution">
    <text evidence="6">The sequence shown here is derived from an EMBL/GenBank/DDBJ whole genome shotgun (WGS) entry which is preliminary data.</text>
</comment>
<evidence type="ECO:0000256" key="3">
    <source>
        <dbReference type="PROSITE-ProRule" id="PRU01091"/>
    </source>
</evidence>
<evidence type="ECO:0000256" key="1">
    <source>
        <dbReference type="ARBA" id="ARBA00023125"/>
    </source>
</evidence>
<dbReference type="PANTHER" id="PTHR48111:SF36">
    <property type="entry name" value="TRANSCRIPTIONAL REGULATORY PROTEIN CUTR"/>
    <property type="match status" value="1"/>
</dbReference>
<protein>
    <submittedName>
        <fullName evidence="6">Response regulator</fullName>
    </submittedName>
</protein>
<dbReference type="CDD" id="cd00383">
    <property type="entry name" value="trans_reg_C"/>
    <property type="match status" value="1"/>
</dbReference>
<dbReference type="AlphaFoldDB" id="A0A6N8DNC3"/>
<dbReference type="GO" id="GO:0005829">
    <property type="term" value="C:cytosol"/>
    <property type="evidence" value="ECO:0007669"/>
    <property type="project" value="TreeGrafter"/>
</dbReference>
<dbReference type="InterPro" id="IPR036388">
    <property type="entry name" value="WH-like_DNA-bd_sf"/>
</dbReference>
<accession>A0A6N8DNC3</accession>
<feature type="modified residue" description="4-aspartylphosphate" evidence="2">
    <location>
        <position position="51"/>
    </location>
</feature>
<dbReference type="PANTHER" id="PTHR48111">
    <property type="entry name" value="REGULATOR OF RPOS"/>
    <property type="match status" value="1"/>
</dbReference>
<name>A0A6N8DNC3_RHOAC</name>
<feature type="DNA-binding region" description="OmpR/PhoB-type" evidence="3">
    <location>
        <begin position="124"/>
        <end position="222"/>
    </location>
</feature>
<dbReference type="RefSeq" id="WP_155444943.1">
    <property type="nucleotide sequence ID" value="NZ_JAOQNR010000003.1"/>
</dbReference>
<feature type="domain" description="OmpR/PhoB-type" evidence="5">
    <location>
        <begin position="124"/>
        <end position="222"/>
    </location>
</feature>
<dbReference type="PROSITE" id="PS51755">
    <property type="entry name" value="OMPR_PHOB"/>
    <property type="match status" value="1"/>
</dbReference>
<dbReference type="SMART" id="SM00862">
    <property type="entry name" value="Trans_reg_C"/>
    <property type="match status" value="1"/>
</dbReference>
<evidence type="ECO:0000259" key="4">
    <source>
        <dbReference type="PROSITE" id="PS50110"/>
    </source>
</evidence>
<dbReference type="OrthoDB" id="9802426at2"/>
<dbReference type="GO" id="GO:0000156">
    <property type="term" value="F:phosphorelay response regulator activity"/>
    <property type="evidence" value="ECO:0007669"/>
    <property type="project" value="TreeGrafter"/>
</dbReference>
<dbReference type="SUPFAM" id="SSF52172">
    <property type="entry name" value="CheY-like"/>
    <property type="match status" value="1"/>
</dbReference>
<dbReference type="Proteomes" id="UP000439113">
    <property type="component" value="Unassembled WGS sequence"/>
</dbReference>
<dbReference type="Pfam" id="PF00072">
    <property type="entry name" value="Response_reg"/>
    <property type="match status" value="1"/>
</dbReference>
<feature type="domain" description="Response regulatory" evidence="4">
    <location>
        <begin position="2"/>
        <end position="116"/>
    </location>
</feature>
<dbReference type="GO" id="GO:0000976">
    <property type="term" value="F:transcription cis-regulatory region binding"/>
    <property type="evidence" value="ECO:0007669"/>
    <property type="project" value="TreeGrafter"/>
</dbReference>
<dbReference type="Gene3D" id="6.10.250.690">
    <property type="match status" value="1"/>
</dbReference>
<dbReference type="InterPro" id="IPR001867">
    <property type="entry name" value="OmpR/PhoB-type_DNA-bd"/>
</dbReference>
<reference evidence="6 7" key="1">
    <citation type="submission" date="2019-11" db="EMBL/GenBank/DDBJ databases">
        <title>Whole-genome sequence of a Rhodoblastus acidophilus DSM 142.</title>
        <authorList>
            <person name="Kyndt J.A."/>
            <person name="Meyer T.E."/>
        </authorList>
    </citation>
    <scope>NUCLEOTIDE SEQUENCE [LARGE SCALE GENOMIC DNA]</scope>
    <source>
        <strain evidence="6 7">DSM 142</strain>
    </source>
</reference>
<dbReference type="EMBL" id="WNKS01000003">
    <property type="protein sequence ID" value="MTV30274.1"/>
    <property type="molecule type" value="Genomic_DNA"/>
</dbReference>
<dbReference type="PROSITE" id="PS50110">
    <property type="entry name" value="RESPONSE_REGULATORY"/>
    <property type="match status" value="1"/>
</dbReference>
<dbReference type="GO" id="GO:0006355">
    <property type="term" value="P:regulation of DNA-templated transcription"/>
    <property type="evidence" value="ECO:0007669"/>
    <property type="project" value="InterPro"/>
</dbReference>
<dbReference type="InterPro" id="IPR001789">
    <property type="entry name" value="Sig_transdc_resp-reg_receiver"/>
</dbReference>
<evidence type="ECO:0000259" key="5">
    <source>
        <dbReference type="PROSITE" id="PS51755"/>
    </source>
</evidence>
<dbReference type="InterPro" id="IPR011006">
    <property type="entry name" value="CheY-like_superfamily"/>
</dbReference>
<evidence type="ECO:0000313" key="6">
    <source>
        <dbReference type="EMBL" id="MTV30274.1"/>
    </source>
</evidence>
<proteinExistence type="predicted"/>
<gene>
    <name evidence="6" type="ORF">GJ654_04620</name>
</gene>
<dbReference type="InterPro" id="IPR039420">
    <property type="entry name" value="WalR-like"/>
</dbReference>
<evidence type="ECO:0000256" key="2">
    <source>
        <dbReference type="PROSITE-ProRule" id="PRU00169"/>
    </source>
</evidence>
<dbReference type="Pfam" id="PF00486">
    <property type="entry name" value="Trans_reg_C"/>
    <property type="match status" value="1"/>
</dbReference>
<dbReference type="GO" id="GO:0032993">
    <property type="term" value="C:protein-DNA complex"/>
    <property type="evidence" value="ECO:0007669"/>
    <property type="project" value="TreeGrafter"/>
</dbReference>
<organism evidence="6 7">
    <name type="scientific">Rhodoblastus acidophilus</name>
    <name type="common">Rhodopseudomonas acidophila</name>
    <dbReference type="NCBI Taxonomy" id="1074"/>
    <lineage>
        <taxon>Bacteria</taxon>
        <taxon>Pseudomonadati</taxon>
        <taxon>Pseudomonadota</taxon>
        <taxon>Alphaproteobacteria</taxon>
        <taxon>Hyphomicrobiales</taxon>
        <taxon>Rhodoblastaceae</taxon>
        <taxon>Rhodoblastus</taxon>
    </lineage>
</organism>